<keyword evidence="7" id="KW-1185">Reference proteome</keyword>
<keyword evidence="5" id="KW-0408">Iron</keyword>
<dbReference type="Gene3D" id="1.10.630.10">
    <property type="entry name" value="Cytochrome P450"/>
    <property type="match status" value="1"/>
</dbReference>
<dbReference type="GO" id="GO:0004497">
    <property type="term" value="F:monooxygenase activity"/>
    <property type="evidence" value="ECO:0007669"/>
    <property type="project" value="InterPro"/>
</dbReference>
<evidence type="ECO:0000313" key="7">
    <source>
        <dbReference type="Proteomes" id="UP000017559"/>
    </source>
</evidence>
<proteinExistence type="inferred from homology"/>
<evidence type="ECO:0000256" key="1">
    <source>
        <dbReference type="ARBA" id="ARBA00001971"/>
    </source>
</evidence>
<evidence type="ECO:0000256" key="4">
    <source>
        <dbReference type="ARBA" id="ARBA00023002"/>
    </source>
</evidence>
<evidence type="ECO:0000313" key="6">
    <source>
        <dbReference type="EMBL" id="ESK88526.1"/>
    </source>
</evidence>
<accession>V2X6W1</accession>
<dbReference type="KEGG" id="mrr:Moror_3196"/>
<dbReference type="PANTHER" id="PTHR46206">
    <property type="entry name" value="CYTOCHROME P450"/>
    <property type="match status" value="1"/>
</dbReference>
<reference evidence="6 7" key="1">
    <citation type="journal article" date="2014" name="BMC Genomics">
        <title>Genome and secretome analysis of the hemibiotrophic fungal pathogen, Moniliophthora roreri, which causes frosty pod rot disease of cacao: mechanisms of the biotrophic and necrotrophic phases.</title>
        <authorList>
            <person name="Meinhardt L.W."/>
            <person name="Costa G.G.L."/>
            <person name="Thomazella D.P.T."/>
            <person name="Teixeira P.J.P.L."/>
            <person name="Carazzolle M.F."/>
            <person name="Schuster S.C."/>
            <person name="Carlson J.E."/>
            <person name="Guiltinan M.J."/>
            <person name="Mieczkowski P."/>
            <person name="Farmer A."/>
            <person name="Ramaraj T."/>
            <person name="Crozier J."/>
            <person name="Davis R.E."/>
            <person name="Shao J."/>
            <person name="Melnick R.L."/>
            <person name="Pereira G.A.G."/>
            <person name="Bailey B.A."/>
        </authorList>
    </citation>
    <scope>NUCLEOTIDE SEQUENCE [LARGE SCALE GENOMIC DNA]</scope>
    <source>
        <strain evidence="6 7">MCA 2997</strain>
    </source>
</reference>
<dbReference type="OrthoDB" id="3248974at2759"/>
<dbReference type="Pfam" id="PF00067">
    <property type="entry name" value="p450"/>
    <property type="match status" value="1"/>
</dbReference>
<keyword evidence="3" id="KW-0479">Metal-binding</keyword>
<dbReference type="HOGENOM" id="CLU_2427536_0_0_1"/>
<organism evidence="6 7">
    <name type="scientific">Moniliophthora roreri (strain MCA 2997)</name>
    <name type="common">Cocoa frosty pod rot fungus</name>
    <name type="synonym">Crinipellis roreri</name>
    <dbReference type="NCBI Taxonomy" id="1381753"/>
    <lineage>
        <taxon>Eukaryota</taxon>
        <taxon>Fungi</taxon>
        <taxon>Dikarya</taxon>
        <taxon>Basidiomycota</taxon>
        <taxon>Agaricomycotina</taxon>
        <taxon>Agaricomycetes</taxon>
        <taxon>Agaricomycetidae</taxon>
        <taxon>Agaricales</taxon>
        <taxon>Marasmiineae</taxon>
        <taxon>Marasmiaceae</taxon>
        <taxon>Moniliophthora</taxon>
    </lineage>
</organism>
<evidence type="ECO:0000256" key="5">
    <source>
        <dbReference type="ARBA" id="ARBA00023004"/>
    </source>
</evidence>
<dbReference type="GO" id="GO:0005506">
    <property type="term" value="F:iron ion binding"/>
    <property type="evidence" value="ECO:0007669"/>
    <property type="project" value="InterPro"/>
</dbReference>
<sequence length="91" mass="10200">MARVTKKDFRFSDGSLVPAGTNVGAATHHIYHDEATYPVPDDFNAARDPWNREARMVYTLTTCELDQSPTLLFSSGRFFAVHELKAMLAHS</sequence>
<dbReference type="InterPro" id="IPR036396">
    <property type="entry name" value="Cyt_P450_sf"/>
</dbReference>
<dbReference type="Proteomes" id="UP000017559">
    <property type="component" value="Unassembled WGS sequence"/>
</dbReference>
<comment type="similarity">
    <text evidence="2">Belongs to the cytochrome P450 family.</text>
</comment>
<evidence type="ECO:0000256" key="2">
    <source>
        <dbReference type="ARBA" id="ARBA00010617"/>
    </source>
</evidence>
<protein>
    <submittedName>
        <fullName evidence="6">Cytochrome p450</fullName>
    </submittedName>
</protein>
<dbReference type="SUPFAM" id="SSF48264">
    <property type="entry name" value="Cytochrome P450"/>
    <property type="match status" value="1"/>
</dbReference>
<comment type="cofactor">
    <cofactor evidence="1">
        <name>heme</name>
        <dbReference type="ChEBI" id="CHEBI:30413"/>
    </cofactor>
</comment>
<dbReference type="EMBL" id="AWSO01000642">
    <property type="protein sequence ID" value="ESK88526.1"/>
    <property type="molecule type" value="Genomic_DNA"/>
</dbReference>
<gene>
    <name evidence="6" type="ORF">Moror_3196</name>
</gene>
<dbReference type="GO" id="GO:0016705">
    <property type="term" value="F:oxidoreductase activity, acting on paired donors, with incorporation or reduction of molecular oxygen"/>
    <property type="evidence" value="ECO:0007669"/>
    <property type="project" value="InterPro"/>
</dbReference>
<keyword evidence="4" id="KW-0560">Oxidoreductase</keyword>
<evidence type="ECO:0000256" key="3">
    <source>
        <dbReference type="ARBA" id="ARBA00022723"/>
    </source>
</evidence>
<name>V2X6W1_MONRO</name>
<dbReference type="GO" id="GO:0020037">
    <property type="term" value="F:heme binding"/>
    <property type="evidence" value="ECO:0007669"/>
    <property type="project" value="InterPro"/>
</dbReference>
<dbReference type="InterPro" id="IPR001128">
    <property type="entry name" value="Cyt_P450"/>
</dbReference>
<dbReference type="AlphaFoldDB" id="V2X6W1"/>
<comment type="caution">
    <text evidence="6">The sequence shown here is derived from an EMBL/GenBank/DDBJ whole genome shotgun (WGS) entry which is preliminary data.</text>
</comment>